<sequence>MKPNRLFDIPVKEDIKILNRNLINLVPAQDPILYAASEHLLTAGGKRLRPSIVLLVSKAINEKILPSQHRLAEITEIIHTASLIHDDVIDDCSTRRGIKAVHTKFNNKIAVLAGDFLFAKSSWYLANLNQLEVVKIISKVITDFAEGEVKQSLSLFDITLPINNYIEKSFYKTASLIASSCQAASMLTSNNYRISLNLYLYGKHLGIAFQIIDDILDMISSGNILGKPEKSDLKNGNLTAPCLFTLFEQGYIKKIIKREFCEYNDIEIILKEIKTGRGILKAKDLASEHLQASLNCLKYLKESDSKQSLQNLTEYILNRLY</sequence>
<dbReference type="NCBIfam" id="TIGR02749">
    <property type="entry name" value="prenyl_cyano"/>
    <property type="match status" value="1"/>
</dbReference>
<dbReference type="CDD" id="cd00685">
    <property type="entry name" value="Trans_IPPS_HT"/>
    <property type="match status" value="1"/>
</dbReference>
<comment type="similarity">
    <text evidence="2 7">Belongs to the FPP/GGPP synthase family.</text>
</comment>
<name>A0A1Y9TM05_9RHOD</name>
<organism evidence="8">
    <name type="scientific">Boldia erythrosiphon</name>
    <dbReference type="NCBI Taxonomy" id="74908"/>
    <lineage>
        <taxon>Eukaryota</taxon>
        <taxon>Rhodophyta</taxon>
        <taxon>Compsopogonophyceae</taxon>
        <taxon>Compsopogonales</taxon>
        <taxon>Boldiaceae</taxon>
        <taxon>Boldia</taxon>
    </lineage>
</organism>
<dbReference type="GeneID" id="32891473"/>
<evidence type="ECO:0000256" key="5">
    <source>
        <dbReference type="ARBA" id="ARBA00022842"/>
    </source>
</evidence>
<dbReference type="PROSITE" id="PS00723">
    <property type="entry name" value="POLYPRENYL_SYNTHASE_1"/>
    <property type="match status" value="1"/>
</dbReference>
<dbReference type="PROSITE" id="PS00444">
    <property type="entry name" value="POLYPRENYL_SYNTHASE_2"/>
    <property type="match status" value="1"/>
</dbReference>
<evidence type="ECO:0000256" key="4">
    <source>
        <dbReference type="ARBA" id="ARBA00022723"/>
    </source>
</evidence>
<proteinExistence type="inferred from homology"/>
<keyword evidence="5" id="KW-0460">Magnesium</keyword>
<evidence type="ECO:0000256" key="3">
    <source>
        <dbReference type="ARBA" id="ARBA00022679"/>
    </source>
</evidence>
<dbReference type="InterPro" id="IPR008949">
    <property type="entry name" value="Isoprenoid_synthase_dom_sf"/>
</dbReference>
<dbReference type="GO" id="GO:1901663">
    <property type="term" value="P:quinone biosynthetic process"/>
    <property type="evidence" value="ECO:0007669"/>
    <property type="project" value="UniProtKB-ARBA"/>
</dbReference>
<keyword evidence="4" id="KW-0479">Metal-binding</keyword>
<dbReference type="GO" id="GO:0004659">
    <property type="term" value="F:prenyltransferase activity"/>
    <property type="evidence" value="ECO:0007669"/>
    <property type="project" value="InterPro"/>
</dbReference>
<dbReference type="InterPro" id="IPR033749">
    <property type="entry name" value="Polyprenyl_synt_CS"/>
</dbReference>
<dbReference type="GO" id="GO:0046872">
    <property type="term" value="F:metal ion binding"/>
    <property type="evidence" value="ECO:0007669"/>
    <property type="project" value="UniProtKB-KW"/>
</dbReference>
<evidence type="ECO:0000256" key="7">
    <source>
        <dbReference type="RuleBase" id="RU004466"/>
    </source>
</evidence>
<keyword evidence="8" id="KW-0934">Plastid</keyword>
<dbReference type="Gene3D" id="1.10.600.10">
    <property type="entry name" value="Farnesyl Diphosphate Synthase"/>
    <property type="match status" value="1"/>
</dbReference>
<geneLocation type="chloroplast" evidence="8"/>
<protein>
    <submittedName>
        <fullName evidence="8">Prenyl transferase</fullName>
    </submittedName>
</protein>
<evidence type="ECO:0000256" key="6">
    <source>
        <dbReference type="ARBA" id="ARBA00023229"/>
    </source>
</evidence>
<keyword evidence="6" id="KW-0414">Isoprene biosynthesis</keyword>
<dbReference type="AlphaFoldDB" id="A0A1Y9TM05"/>
<dbReference type="RefSeq" id="YP_009369967.1">
    <property type="nucleotide sequence ID" value="NC_034776.1"/>
</dbReference>
<evidence type="ECO:0000256" key="1">
    <source>
        <dbReference type="ARBA" id="ARBA00001946"/>
    </source>
</evidence>
<accession>A0A1Y9TM05</accession>
<evidence type="ECO:0000256" key="2">
    <source>
        <dbReference type="ARBA" id="ARBA00006706"/>
    </source>
</evidence>
<comment type="cofactor">
    <cofactor evidence="1">
        <name>Mg(2+)</name>
        <dbReference type="ChEBI" id="CHEBI:18420"/>
    </cofactor>
</comment>
<dbReference type="GO" id="GO:0008299">
    <property type="term" value="P:isoprenoid biosynthetic process"/>
    <property type="evidence" value="ECO:0007669"/>
    <property type="project" value="UniProtKB-KW"/>
</dbReference>
<reference evidence="8" key="1">
    <citation type="submission" date="2017-03" db="EMBL/GenBank/DDBJ databases">
        <title>The new red algal subphylum Proteorhodophytina comprises the largest and most divergent plastid genomes known.</title>
        <authorList>
            <person name="Munoz-Gomez S.A."/>
            <person name="Mejia-Franco F.G."/>
            <person name="Durnin K."/>
            <person name="Morgan C."/>
            <person name="Grisdale C.J."/>
            <person name="Archibald J.M."/>
            <person name="Slamovits C.H."/>
        </authorList>
    </citation>
    <scope>NUCLEOTIDE SEQUENCE</scope>
    <source>
        <strain evidence="8">UTEX LB2858</strain>
    </source>
</reference>
<dbReference type="SFLD" id="SFLDS00005">
    <property type="entry name" value="Isoprenoid_Synthase_Type_I"/>
    <property type="match status" value="1"/>
</dbReference>
<dbReference type="SUPFAM" id="SSF48576">
    <property type="entry name" value="Terpenoid synthases"/>
    <property type="match status" value="1"/>
</dbReference>
<dbReference type="PANTHER" id="PTHR12001:SF69">
    <property type="entry name" value="ALL TRANS-POLYPRENYL-DIPHOSPHATE SYNTHASE PDSS1"/>
    <property type="match status" value="1"/>
</dbReference>
<dbReference type="EMBL" id="KY709208">
    <property type="protein sequence ID" value="ARO90655.1"/>
    <property type="molecule type" value="Genomic_DNA"/>
</dbReference>
<dbReference type="Pfam" id="PF00348">
    <property type="entry name" value="polyprenyl_synt"/>
    <property type="match status" value="1"/>
</dbReference>
<gene>
    <name evidence="8" type="primary">preA</name>
</gene>
<dbReference type="PANTHER" id="PTHR12001">
    <property type="entry name" value="GERANYLGERANYL PYROPHOSPHATE SYNTHASE"/>
    <property type="match status" value="1"/>
</dbReference>
<evidence type="ECO:0000313" key="8">
    <source>
        <dbReference type="EMBL" id="ARO90655.1"/>
    </source>
</evidence>
<keyword evidence="3 7" id="KW-0808">Transferase</keyword>
<keyword evidence="8" id="KW-0150">Chloroplast</keyword>
<dbReference type="InterPro" id="IPR000092">
    <property type="entry name" value="Polyprenyl_synt"/>
</dbReference>